<protein>
    <recommendedName>
        <fullName evidence="1">DUF362 domain-containing protein</fullName>
    </recommendedName>
</protein>
<comment type="caution">
    <text evidence="2">The sequence shown here is derived from an EMBL/GenBank/DDBJ whole genome shotgun (WGS) entry which is preliminary data.</text>
</comment>
<organism evidence="2">
    <name type="scientific">marine sediment metagenome</name>
    <dbReference type="NCBI Taxonomy" id="412755"/>
    <lineage>
        <taxon>unclassified sequences</taxon>
        <taxon>metagenomes</taxon>
        <taxon>ecological metagenomes</taxon>
    </lineage>
</organism>
<gene>
    <name evidence="2" type="ORF">LCGC14_0181700</name>
</gene>
<dbReference type="Pfam" id="PF04015">
    <property type="entry name" value="DUF362"/>
    <property type="match status" value="1"/>
</dbReference>
<proteinExistence type="predicted"/>
<evidence type="ECO:0000313" key="2">
    <source>
        <dbReference type="EMBL" id="KKN95101.1"/>
    </source>
</evidence>
<feature type="domain" description="DUF362" evidence="1">
    <location>
        <begin position="35"/>
        <end position="232"/>
    </location>
</feature>
<dbReference type="InterPro" id="IPR007160">
    <property type="entry name" value="DUF362"/>
</dbReference>
<sequence length="263" mass="28334">MSTVAKAQFTDYATSVSNALDAIGAAELLPDDRLIIIKPNLTINRPPPVTTNVAAAEAVIDYVRAHCDAEVVIGEGCGQGETGDLFADRGYQDLAQRKGIRLIDFNTAPEVRLTRDDARVLKEFFMPAVCVDAFIISLPVLKDHSMTTTSVSMKNFFGLASAPHYRGAWNKSDLHSPSTHGCVVDICCYKRPDLCVVDAAVGLTGAHLHGDPKEFGVILAGVDPVAVDAVGSRMLGHKPEKIKYIKWADGILGSMQDIEVIEV</sequence>
<dbReference type="AlphaFoldDB" id="A0A0F9X803"/>
<reference evidence="2" key="1">
    <citation type="journal article" date="2015" name="Nature">
        <title>Complex archaea that bridge the gap between prokaryotes and eukaryotes.</title>
        <authorList>
            <person name="Spang A."/>
            <person name="Saw J.H."/>
            <person name="Jorgensen S.L."/>
            <person name="Zaremba-Niedzwiedzka K."/>
            <person name="Martijn J."/>
            <person name="Lind A.E."/>
            <person name="van Eijk R."/>
            <person name="Schleper C."/>
            <person name="Guy L."/>
            <person name="Ettema T.J."/>
        </authorList>
    </citation>
    <scope>NUCLEOTIDE SEQUENCE</scope>
</reference>
<name>A0A0F9X803_9ZZZZ</name>
<dbReference type="EMBL" id="LAZR01000073">
    <property type="protein sequence ID" value="KKN95101.1"/>
    <property type="molecule type" value="Genomic_DNA"/>
</dbReference>
<evidence type="ECO:0000259" key="1">
    <source>
        <dbReference type="Pfam" id="PF04015"/>
    </source>
</evidence>
<accession>A0A0F9X803</accession>